<organism evidence="1 2">
    <name type="scientific">Dentiscutata erythropus</name>
    <dbReference type="NCBI Taxonomy" id="1348616"/>
    <lineage>
        <taxon>Eukaryota</taxon>
        <taxon>Fungi</taxon>
        <taxon>Fungi incertae sedis</taxon>
        <taxon>Mucoromycota</taxon>
        <taxon>Glomeromycotina</taxon>
        <taxon>Glomeromycetes</taxon>
        <taxon>Diversisporales</taxon>
        <taxon>Gigasporaceae</taxon>
        <taxon>Dentiscutata</taxon>
    </lineage>
</organism>
<dbReference type="OrthoDB" id="5835829at2759"/>
<comment type="caution">
    <text evidence="1">The sequence shown here is derived from an EMBL/GenBank/DDBJ whole genome shotgun (WGS) entry which is preliminary data.</text>
</comment>
<dbReference type="AlphaFoldDB" id="A0A9N9CYR0"/>
<accession>A0A9N9CYR0</accession>
<sequence>MIRPLCRFLQIFLGIYLLCNSIFGRWTILSVKSMNYGDENILRSIEFDRTNIPKNILVGSYYGESEDSLLSDNNRGINEGNIGLSEFTNSHLKELITPDIRMGFIRGQYLDIFGTLLGSKILDYTKDQERIMYNYL</sequence>
<evidence type="ECO:0000313" key="1">
    <source>
        <dbReference type="EMBL" id="CAG8620584.1"/>
    </source>
</evidence>
<evidence type="ECO:0000313" key="2">
    <source>
        <dbReference type="Proteomes" id="UP000789405"/>
    </source>
</evidence>
<proteinExistence type="predicted"/>
<gene>
    <name evidence="1" type="ORF">DERYTH_LOCUS8615</name>
</gene>
<keyword evidence="2" id="KW-1185">Reference proteome</keyword>
<name>A0A9N9CYR0_9GLOM</name>
<dbReference type="EMBL" id="CAJVPY010004482">
    <property type="protein sequence ID" value="CAG8620584.1"/>
    <property type="molecule type" value="Genomic_DNA"/>
</dbReference>
<dbReference type="Proteomes" id="UP000789405">
    <property type="component" value="Unassembled WGS sequence"/>
</dbReference>
<reference evidence="1" key="1">
    <citation type="submission" date="2021-06" db="EMBL/GenBank/DDBJ databases">
        <authorList>
            <person name="Kallberg Y."/>
            <person name="Tangrot J."/>
            <person name="Rosling A."/>
        </authorList>
    </citation>
    <scope>NUCLEOTIDE SEQUENCE</scope>
    <source>
        <strain evidence="1">MA453B</strain>
    </source>
</reference>
<protein>
    <submittedName>
        <fullName evidence="1">27223_t:CDS:1</fullName>
    </submittedName>
</protein>